<dbReference type="Gene3D" id="3.90.1720.10">
    <property type="entry name" value="endopeptidase domain like (from Nostoc punctiforme)"/>
    <property type="match status" value="1"/>
</dbReference>
<dbReference type="InterPro" id="IPR007921">
    <property type="entry name" value="CHAP_dom"/>
</dbReference>
<evidence type="ECO:0000313" key="3">
    <source>
        <dbReference type="EMBL" id="TNB98428.1"/>
    </source>
</evidence>
<dbReference type="RefSeq" id="WP_096374044.1">
    <property type="nucleotide sequence ID" value="NZ_VDDB01000005.1"/>
</dbReference>
<evidence type="ECO:0000259" key="2">
    <source>
        <dbReference type="Pfam" id="PF05257"/>
    </source>
</evidence>
<gene>
    <name evidence="3" type="ORF">FHG55_05090</name>
</gene>
<keyword evidence="4" id="KW-1185">Reference proteome</keyword>
<dbReference type="Proteomes" id="UP000306272">
    <property type="component" value="Unassembled WGS sequence"/>
</dbReference>
<comment type="caution">
    <text evidence="3">The sequence shown here is derived from an EMBL/GenBank/DDBJ whole genome shotgun (WGS) entry which is preliminary data.</text>
</comment>
<evidence type="ECO:0000256" key="1">
    <source>
        <dbReference type="SAM" id="SignalP"/>
    </source>
</evidence>
<accession>A0A5C4L319</accession>
<dbReference type="Pfam" id="PF05257">
    <property type="entry name" value="CHAP"/>
    <property type="match status" value="1"/>
</dbReference>
<name>A0A5C4L319_PSEJE</name>
<protein>
    <submittedName>
        <fullName evidence="3">CHAP domain-containing protein</fullName>
    </submittedName>
</protein>
<sequence>MALSRRDILIASSVALFIPRFGFATVPDWTALSQEDTEPPVIPESLTAFKDQPSLNQGVLTGYVPFGTLAATSDEEALAKKVLEAAPKNCTAIEVALYFHDVGQGKYGDERKPYITAWPVRWNPVIVEFFKATKLQPSGDTTAWCAAFMNYCLMTAADGKTLPAGSSPRTKSAAALSFRNWGKETKNPKPGDIVVFKNVKSPGNGHVGFFLADQGEKVLVLGGNQFEGTPSRHTINRKALLKDGKVLKLHSYRTEEQLHV</sequence>
<dbReference type="AlphaFoldDB" id="A0A5C4L319"/>
<organism evidence="3 4">
    <name type="scientific">Pseudomonas jessenii</name>
    <dbReference type="NCBI Taxonomy" id="77298"/>
    <lineage>
        <taxon>Bacteria</taxon>
        <taxon>Pseudomonadati</taxon>
        <taxon>Pseudomonadota</taxon>
        <taxon>Gammaproteobacteria</taxon>
        <taxon>Pseudomonadales</taxon>
        <taxon>Pseudomonadaceae</taxon>
        <taxon>Pseudomonas</taxon>
    </lineage>
</organism>
<dbReference type="EMBL" id="VDDB01000005">
    <property type="protein sequence ID" value="TNB98428.1"/>
    <property type="molecule type" value="Genomic_DNA"/>
</dbReference>
<proteinExistence type="predicted"/>
<reference evidence="3" key="1">
    <citation type="submission" date="2019-06" db="EMBL/GenBank/DDBJ databases">
        <title>Pseudomonas-derived Butenolides : (Bio)synthesis of Styrolides.</title>
        <authorList>
            <person name="Klapper M."/>
            <person name="Chowdhury S."/>
            <person name="Stallforth P."/>
        </authorList>
    </citation>
    <scope>NUCLEOTIDE SEQUENCE [LARGE SCALE GENOMIC DNA]</scope>
    <source>
        <strain evidence="3">EC-S101</strain>
    </source>
</reference>
<evidence type="ECO:0000313" key="4">
    <source>
        <dbReference type="Proteomes" id="UP000306272"/>
    </source>
</evidence>
<keyword evidence="1" id="KW-0732">Signal</keyword>
<feature type="chain" id="PRO_5023076000" evidence="1">
    <location>
        <begin position="25"/>
        <end position="260"/>
    </location>
</feature>
<feature type="signal peptide" evidence="1">
    <location>
        <begin position="1"/>
        <end position="24"/>
    </location>
</feature>
<feature type="domain" description="Peptidase C51" evidence="2">
    <location>
        <begin position="139"/>
        <end position="224"/>
    </location>
</feature>